<protein>
    <submittedName>
        <fullName evidence="5">LacI family transcriptional regulator</fullName>
    </submittedName>
</protein>
<evidence type="ECO:0000256" key="1">
    <source>
        <dbReference type="ARBA" id="ARBA00023015"/>
    </source>
</evidence>
<accession>A0ABQ2HI23</accession>
<dbReference type="PANTHER" id="PTHR30146">
    <property type="entry name" value="LACI-RELATED TRANSCRIPTIONAL REPRESSOR"/>
    <property type="match status" value="1"/>
</dbReference>
<feature type="domain" description="HTH lacI-type" evidence="4">
    <location>
        <begin position="7"/>
        <end position="61"/>
    </location>
</feature>
<keyword evidence="2" id="KW-0238">DNA-binding</keyword>
<name>A0ABQ2HI23_9MICO</name>
<dbReference type="Gene3D" id="1.10.260.40">
    <property type="entry name" value="lambda repressor-like DNA-binding domains"/>
    <property type="match status" value="1"/>
</dbReference>
<reference evidence="6" key="1">
    <citation type="journal article" date="2019" name="Int. J. Syst. Evol. Microbiol.">
        <title>The Global Catalogue of Microorganisms (GCM) 10K type strain sequencing project: providing services to taxonomists for standard genome sequencing and annotation.</title>
        <authorList>
            <consortium name="The Broad Institute Genomics Platform"/>
            <consortium name="The Broad Institute Genome Sequencing Center for Infectious Disease"/>
            <person name="Wu L."/>
            <person name="Ma J."/>
        </authorList>
    </citation>
    <scope>NUCLEOTIDE SEQUENCE [LARGE SCALE GENOMIC DNA]</scope>
    <source>
        <strain evidence="6">JCM 1365</strain>
    </source>
</reference>
<dbReference type="SMART" id="SM00354">
    <property type="entry name" value="HTH_LACI"/>
    <property type="match status" value="1"/>
</dbReference>
<evidence type="ECO:0000313" key="5">
    <source>
        <dbReference type="EMBL" id="GGM81543.1"/>
    </source>
</evidence>
<dbReference type="CDD" id="cd01574">
    <property type="entry name" value="PBP1_LacI"/>
    <property type="match status" value="1"/>
</dbReference>
<evidence type="ECO:0000259" key="4">
    <source>
        <dbReference type="PROSITE" id="PS50932"/>
    </source>
</evidence>
<keyword evidence="6" id="KW-1185">Reference proteome</keyword>
<dbReference type="Gene3D" id="3.40.50.2300">
    <property type="match status" value="2"/>
</dbReference>
<organism evidence="5 6">
    <name type="scientific">Terrabacter tumescens</name>
    <dbReference type="NCBI Taxonomy" id="60443"/>
    <lineage>
        <taxon>Bacteria</taxon>
        <taxon>Bacillati</taxon>
        <taxon>Actinomycetota</taxon>
        <taxon>Actinomycetes</taxon>
        <taxon>Micrococcales</taxon>
        <taxon>Intrasporangiaceae</taxon>
        <taxon>Terrabacter</taxon>
    </lineage>
</organism>
<dbReference type="SUPFAM" id="SSF53822">
    <property type="entry name" value="Periplasmic binding protein-like I"/>
    <property type="match status" value="1"/>
</dbReference>
<dbReference type="PROSITE" id="PS50932">
    <property type="entry name" value="HTH_LACI_2"/>
    <property type="match status" value="1"/>
</dbReference>
<dbReference type="Pfam" id="PF00356">
    <property type="entry name" value="LacI"/>
    <property type="match status" value="1"/>
</dbReference>
<dbReference type="CDD" id="cd01392">
    <property type="entry name" value="HTH_LacI"/>
    <property type="match status" value="1"/>
</dbReference>
<comment type="caution">
    <text evidence="5">The sequence shown here is derived from an EMBL/GenBank/DDBJ whole genome shotgun (WGS) entry which is preliminary data.</text>
</comment>
<dbReference type="Proteomes" id="UP000623461">
    <property type="component" value="Unassembled WGS sequence"/>
</dbReference>
<dbReference type="Pfam" id="PF13377">
    <property type="entry name" value="Peripla_BP_3"/>
    <property type="match status" value="1"/>
</dbReference>
<gene>
    <name evidence="5" type="ORF">GCM10009721_02450</name>
</gene>
<evidence type="ECO:0000256" key="2">
    <source>
        <dbReference type="ARBA" id="ARBA00023125"/>
    </source>
</evidence>
<dbReference type="PANTHER" id="PTHR30146:SF153">
    <property type="entry name" value="LACTOSE OPERON REPRESSOR"/>
    <property type="match status" value="1"/>
</dbReference>
<dbReference type="InterPro" id="IPR046335">
    <property type="entry name" value="LacI/GalR-like_sensor"/>
</dbReference>
<keyword evidence="3" id="KW-0804">Transcription</keyword>
<evidence type="ECO:0000256" key="3">
    <source>
        <dbReference type="ARBA" id="ARBA00023163"/>
    </source>
</evidence>
<dbReference type="InterPro" id="IPR000843">
    <property type="entry name" value="HTH_LacI"/>
</dbReference>
<keyword evidence="1" id="KW-0805">Transcription regulation</keyword>
<proteinExistence type="predicted"/>
<evidence type="ECO:0000313" key="6">
    <source>
        <dbReference type="Proteomes" id="UP000623461"/>
    </source>
</evidence>
<dbReference type="InterPro" id="IPR010982">
    <property type="entry name" value="Lambda_DNA-bd_dom_sf"/>
</dbReference>
<dbReference type="EMBL" id="BMNZ01000001">
    <property type="protein sequence ID" value="GGM81543.1"/>
    <property type="molecule type" value="Genomic_DNA"/>
</dbReference>
<dbReference type="SUPFAM" id="SSF47413">
    <property type="entry name" value="lambda repressor-like DNA-binding domains"/>
    <property type="match status" value="1"/>
</dbReference>
<dbReference type="InterPro" id="IPR028082">
    <property type="entry name" value="Peripla_BP_I"/>
</dbReference>
<dbReference type="RefSeq" id="WP_308423743.1">
    <property type="nucleotide sequence ID" value="NZ_BMNZ01000001.1"/>
</dbReference>
<sequence>MGQRRAVSMADVARLANVSAQTVSRVSNGESSVVESTRLSVLRAMEELGYRPNSAARALKRGEFRAIGVMTFTLSTTGNVRTLEGIVAAAAAQDYAVTLIPVGAPSQDAVRGAFTRAGELAVDAVVAIMETHLASDAPPPYPPGFKVVVADSDDAGDRHPVVDTDQAAGAVSAAQHLLDLGHRTVWHVAGPESSYAAQRRRDAWQAQLVARGLEVPPVQHGDWTPRSGYEIGLRLAEEPSCTAVFAANDQMALGLLRAFHDSGLRVPEDVSVVGFDDVPEAESYIPPLTTVRQDFEQIGRLCVEQVLGQVRRTGPTTGTTLVPTQLVVRSSTAAPGRTGARRPRRA</sequence>